<organism evidence="2 3">
    <name type="scientific">Phormidium yuhuli AB48</name>
    <dbReference type="NCBI Taxonomy" id="2940671"/>
    <lineage>
        <taxon>Bacteria</taxon>
        <taxon>Bacillati</taxon>
        <taxon>Cyanobacteriota</taxon>
        <taxon>Cyanophyceae</taxon>
        <taxon>Oscillatoriophycideae</taxon>
        <taxon>Oscillatoriales</taxon>
        <taxon>Oscillatoriaceae</taxon>
        <taxon>Phormidium</taxon>
        <taxon>Phormidium yuhuli</taxon>
    </lineage>
</organism>
<reference evidence="2" key="1">
    <citation type="submission" date="2022-06" db="EMBL/GenBank/DDBJ databases">
        <title>Genome sequence of Phormidium yuhuli AB48 isolated from an industrial photobioreactor environment.</title>
        <authorList>
            <person name="Qiu Y."/>
            <person name="Noonan A.J.C."/>
            <person name="Dofher K."/>
            <person name="Koch M."/>
            <person name="Kieft B."/>
            <person name="Lin X."/>
            <person name="Ziels R.M."/>
            <person name="Hallam S.J."/>
        </authorList>
    </citation>
    <scope>NUCLEOTIDE SEQUENCE</scope>
    <source>
        <strain evidence="2">AB48</strain>
    </source>
</reference>
<dbReference type="EMBL" id="CP098611">
    <property type="protein sequence ID" value="USR91234.1"/>
    <property type="molecule type" value="Genomic_DNA"/>
</dbReference>
<dbReference type="RefSeq" id="WP_252663264.1">
    <property type="nucleotide sequence ID" value="NZ_CP098611.1"/>
</dbReference>
<accession>A0ABY5APU5</accession>
<evidence type="ECO:0000256" key="1">
    <source>
        <dbReference type="SAM" id="MobiDB-lite"/>
    </source>
</evidence>
<name>A0ABY5APU5_9CYAN</name>
<evidence type="ECO:0000313" key="3">
    <source>
        <dbReference type="Proteomes" id="UP001056708"/>
    </source>
</evidence>
<keyword evidence="3" id="KW-1185">Reference proteome</keyword>
<dbReference type="Proteomes" id="UP001056708">
    <property type="component" value="Chromosome"/>
</dbReference>
<gene>
    <name evidence="2" type="ORF">NEA10_00375</name>
</gene>
<protein>
    <submittedName>
        <fullName evidence="2">Uncharacterized protein</fullName>
    </submittedName>
</protein>
<sequence length="61" mass="6933">MGRKAKLKQQRRQQQGNPSRESGGETPRYKDTDFVEEFEQQGYPSLGGDRAPEIPPPRSKS</sequence>
<feature type="region of interest" description="Disordered" evidence="1">
    <location>
        <begin position="1"/>
        <end position="61"/>
    </location>
</feature>
<feature type="compositionally biased region" description="Basic residues" evidence="1">
    <location>
        <begin position="1"/>
        <end position="11"/>
    </location>
</feature>
<evidence type="ECO:0000313" key="2">
    <source>
        <dbReference type="EMBL" id="USR91234.1"/>
    </source>
</evidence>
<proteinExistence type="predicted"/>